<reference evidence="1 2" key="1">
    <citation type="submission" date="2016-10" db="EMBL/GenBank/DDBJ databases">
        <authorList>
            <person name="de Groot N.N."/>
        </authorList>
    </citation>
    <scope>NUCLEOTIDE SEQUENCE [LARGE SCALE GENOMIC DNA]</scope>
    <source>
        <strain evidence="1 2">DSM 2784</strain>
    </source>
</reference>
<evidence type="ECO:0000313" key="2">
    <source>
        <dbReference type="Proteomes" id="UP000199208"/>
    </source>
</evidence>
<dbReference type="OrthoDB" id="9784571at2"/>
<dbReference type="AlphaFoldDB" id="A0A1G5S5Q1"/>
<evidence type="ECO:0008006" key="3">
    <source>
        <dbReference type="Google" id="ProtNLM"/>
    </source>
</evidence>
<dbReference type="STRING" id="1120920.SAMN03080599_02834"/>
<sequence>MKTWLENTITAYVRSFESRTDTTTRWKDPLYAYADAKDPLFELFKEVVSPTHCMPEDFIPDAASVITYFLPFKASIVNSNVGGRLSSEVWGRAYIETNVLIGEINAHVAKVLSEKGYVSTNMPATHNFDEEQLMSDWSHRHAAYAAGLGTFGLNNMLITEAGCAGRIGSIITNLVLPATPRQGVERCAYKRDGSCGVCVSACVHNALFFDHFDRHRCHEMCLENAKHLKHLGVADVCGKCVAGMPCAFKG</sequence>
<organism evidence="1 2">
    <name type="scientific">Acidaminobacter hydrogenoformans DSM 2784</name>
    <dbReference type="NCBI Taxonomy" id="1120920"/>
    <lineage>
        <taxon>Bacteria</taxon>
        <taxon>Bacillati</taxon>
        <taxon>Bacillota</taxon>
        <taxon>Clostridia</taxon>
        <taxon>Peptostreptococcales</taxon>
        <taxon>Acidaminobacteraceae</taxon>
        <taxon>Acidaminobacter</taxon>
    </lineage>
</organism>
<gene>
    <name evidence="1" type="ORF">SAMN03080599_02834</name>
</gene>
<protein>
    <recommendedName>
        <fullName evidence="3">Epoxyqueuosine reductase QueG (Queuosine biosynthesis)</fullName>
    </recommendedName>
</protein>
<name>A0A1G5S5Q1_9FIRM</name>
<evidence type="ECO:0000313" key="1">
    <source>
        <dbReference type="EMBL" id="SCZ81518.1"/>
    </source>
</evidence>
<proteinExistence type="predicted"/>
<accession>A0A1G5S5Q1</accession>
<keyword evidence="2" id="KW-1185">Reference proteome</keyword>
<dbReference type="PANTHER" id="PTHR42827:SF1">
    <property type="entry name" value="IRON-SULFUR CLUSTER-BINDING PROTEIN"/>
    <property type="match status" value="1"/>
</dbReference>
<dbReference type="RefSeq" id="WP_092592616.1">
    <property type="nucleotide sequence ID" value="NZ_FMWL01000019.1"/>
</dbReference>
<dbReference type="EMBL" id="FMWL01000019">
    <property type="protein sequence ID" value="SCZ81518.1"/>
    <property type="molecule type" value="Genomic_DNA"/>
</dbReference>
<dbReference type="Proteomes" id="UP000199208">
    <property type="component" value="Unassembled WGS sequence"/>
</dbReference>
<dbReference type="PANTHER" id="PTHR42827">
    <property type="entry name" value="IRON-SULFUR CLUSTER-BINDING PROTEIN-RELATED"/>
    <property type="match status" value="1"/>
</dbReference>